<dbReference type="GO" id="GO:0004500">
    <property type="term" value="F:dopamine beta-monooxygenase activity"/>
    <property type="evidence" value="ECO:0007669"/>
    <property type="project" value="InterPro"/>
</dbReference>
<dbReference type="GeneID" id="4462405"/>
<dbReference type="CDD" id="cd01048">
    <property type="entry name" value="Ferritin_like_AB2"/>
    <property type="match status" value="1"/>
</dbReference>
<dbReference type="Proteomes" id="UP000000674">
    <property type="component" value="Chromosome"/>
</dbReference>
<dbReference type="InterPro" id="IPR009078">
    <property type="entry name" value="Ferritin-like_SF"/>
</dbReference>
<dbReference type="SUPFAM" id="SSF47240">
    <property type="entry name" value="Ferritin-like"/>
    <property type="match status" value="1"/>
</dbReference>
<dbReference type="HOGENOM" id="CLU_711000_0_0_2"/>
<dbReference type="InterPro" id="IPR019243">
    <property type="entry name" value="DUF2202"/>
</dbReference>
<dbReference type="CDD" id="cd09631">
    <property type="entry name" value="DOMON_DOH"/>
    <property type="match status" value="1"/>
</dbReference>
<proteinExistence type="predicted"/>
<dbReference type="GO" id="GO:0042420">
    <property type="term" value="P:dopamine catabolic process"/>
    <property type="evidence" value="ECO:0007669"/>
    <property type="project" value="TreeGrafter"/>
</dbReference>
<dbReference type="PANTHER" id="PTHR10157:SF23">
    <property type="entry name" value="MOXD1 HOMOLOG 1"/>
    <property type="match status" value="1"/>
</dbReference>
<keyword evidence="3" id="KW-1185">Reference proteome</keyword>
<dbReference type="RefSeq" id="WP_011696628.1">
    <property type="nucleotide sequence ID" value="NC_008553.1"/>
</dbReference>
<evidence type="ECO:0000313" key="2">
    <source>
        <dbReference type="EMBL" id="ABK15236.1"/>
    </source>
</evidence>
<name>A0B962_METTP</name>
<dbReference type="PROSITE" id="PS51257">
    <property type="entry name" value="PROKAR_LIPOPROTEIN"/>
    <property type="match status" value="1"/>
</dbReference>
<organism evidence="2 3">
    <name type="scientific">Methanothrix thermoacetophila (strain DSM 6194 / JCM 14653 / NBRC 101360 / PT)</name>
    <name type="common">Methanosaeta thermophila</name>
    <dbReference type="NCBI Taxonomy" id="349307"/>
    <lineage>
        <taxon>Archaea</taxon>
        <taxon>Methanobacteriati</taxon>
        <taxon>Methanobacteriota</taxon>
        <taxon>Stenosarchaea group</taxon>
        <taxon>Methanomicrobia</taxon>
        <taxon>Methanotrichales</taxon>
        <taxon>Methanotrichaceae</taxon>
        <taxon>Methanothrix</taxon>
    </lineage>
</organism>
<dbReference type="InterPro" id="IPR045266">
    <property type="entry name" value="DOH_DOMON"/>
</dbReference>
<dbReference type="PANTHER" id="PTHR10157">
    <property type="entry name" value="DOPAMINE BETA HYDROXYLASE RELATED"/>
    <property type="match status" value="1"/>
</dbReference>
<dbReference type="GO" id="GO:0042421">
    <property type="term" value="P:norepinephrine biosynthetic process"/>
    <property type="evidence" value="ECO:0007669"/>
    <property type="project" value="TreeGrafter"/>
</dbReference>
<feature type="domain" description="DOMON" evidence="1">
    <location>
        <begin position="65"/>
        <end position="183"/>
    </location>
</feature>
<dbReference type="AlphaFoldDB" id="A0B962"/>
<dbReference type="KEGG" id="mtp:Mthe_1462"/>
<evidence type="ECO:0000313" key="3">
    <source>
        <dbReference type="Proteomes" id="UP000000674"/>
    </source>
</evidence>
<dbReference type="Gene3D" id="1.20.1260.10">
    <property type="match status" value="1"/>
</dbReference>
<dbReference type="GO" id="GO:0006589">
    <property type="term" value="P:octopamine biosynthetic process"/>
    <property type="evidence" value="ECO:0007669"/>
    <property type="project" value="TreeGrafter"/>
</dbReference>
<accession>A0B962</accession>
<dbReference type="GO" id="GO:0005615">
    <property type="term" value="C:extracellular space"/>
    <property type="evidence" value="ECO:0007669"/>
    <property type="project" value="TreeGrafter"/>
</dbReference>
<dbReference type="Pfam" id="PF03351">
    <property type="entry name" value="DOMON"/>
    <property type="match status" value="1"/>
</dbReference>
<dbReference type="InterPro" id="IPR005018">
    <property type="entry name" value="DOMON_domain"/>
</dbReference>
<dbReference type="InterPro" id="IPR012347">
    <property type="entry name" value="Ferritin-like"/>
</dbReference>
<dbReference type="OrthoDB" id="117121at2157"/>
<dbReference type="SMART" id="SM00664">
    <property type="entry name" value="DoH"/>
    <property type="match status" value="1"/>
</dbReference>
<dbReference type="STRING" id="349307.Mthe_1462"/>
<dbReference type="EMBL" id="CP000477">
    <property type="protein sequence ID" value="ABK15236.1"/>
    <property type="molecule type" value="Genomic_DNA"/>
</dbReference>
<reference evidence="2 3" key="1">
    <citation type="submission" date="2006-10" db="EMBL/GenBank/DDBJ databases">
        <title>Complete sequence of Methanosaeta thermophila PT.</title>
        <authorList>
            <consortium name="US DOE Joint Genome Institute"/>
            <person name="Copeland A."/>
            <person name="Lucas S."/>
            <person name="Lapidus A."/>
            <person name="Barry K."/>
            <person name="Detter J.C."/>
            <person name="Glavina del Rio T."/>
            <person name="Hammon N."/>
            <person name="Israni S."/>
            <person name="Pitluck S."/>
            <person name="Chain P."/>
            <person name="Malfatti S."/>
            <person name="Shin M."/>
            <person name="Vergez L."/>
            <person name="Schmutz J."/>
            <person name="Larimer F."/>
            <person name="Land M."/>
            <person name="Hauser L."/>
            <person name="Kyrpides N."/>
            <person name="Kim E."/>
            <person name="Smith K.S."/>
            <person name="Ingram-Smith C."/>
            <person name="Richardson P."/>
        </authorList>
    </citation>
    <scope>NUCLEOTIDE SEQUENCE [LARGE SCALE GENOMIC DNA]</scope>
    <source>
        <strain evidence="3">DSM 6194 / JCM 14653 / NBRC 101360 / PT</strain>
    </source>
</reference>
<sequence length="388" mass="43821">MIRDDLVILISVLLLFSGCIQPEEQQEVAESVVSEEWQPDGIVGVNEYSHSLKLYSPARQGYTGGVMTISWKIDDEYLYMALNGSTRGWLAIGFEPTEWMRDADMVLGVVDGNARVLDEYSTGNYGPHIEDTLLGGTDDILEYGGKSYGTHTVAEFRRRLDTGDRFDKVLRLGKDVSIIWAMSDNTDPSVKHNIAYGEGLIYLGMTQSSADIHGSRDTSRNNITQNVTQNDADWMLFIWKEEKAARDLYESLYERTGLTLFLDLVRSEQSHMDQIRSLMERYGMETPDLERGVFDNQTLQGIYNDLLSISSDDDALRAAATFEEISISDLERAISETSNKEAIDVYSGLLAGSRKHLRSYVRDLEDRGIEYTPVYLSRSEFDEIVRAA</sequence>
<dbReference type="InterPro" id="IPR000945">
    <property type="entry name" value="DBH-like"/>
</dbReference>
<evidence type="ECO:0000259" key="1">
    <source>
        <dbReference type="PROSITE" id="PS50836"/>
    </source>
</evidence>
<dbReference type="Pfam" id="PF09968">
    <property type="entry name" value="DUF2202"/>
    <property type="match status" value="1"/>
</dbReference>
<dbReference type="PROSITE" id="PS50836">
    <property type="entry name" value="DOMON"/>
    <property type="match status" value="1"/>
</dbReference>
<protein>
    <submittedName>
        <fullName evidence="2">DOMON domain protein</fullName>
    </submittedName>
</protein>
<dbReference type="GO" id="GO:0005507">
    <property type="term" value="F:copper ion binding"/>
    <property type="evidence" value="ECO:0007669"/>
    <property type="project" value="TreeGrafter"/>
</dbReference>
<gene>
    <name evidence="2" type="ordered locus">Mthe_1462</name>
</gene>
<dbReference type="GO" id="GO:0030667">
    <property type="term" value="C:secretory granule membrane"/>
    <property type="evidence" value="ECO:0007669"/>
    <property type="project" value="TreeGrafter"/>
</dbReference>